<accession>A0A923GMB0</accession>
<evidence type="ECO:0000313" key="3">
    <source>
        <dbReference type="Proteomes" id="UP000628137"/>
    </source>
</evidence>
<keyword evidence="3" id="KW-1185">Reference proteome</keyword>
<reference evidence="1 3" key="1">
    <citation type="journal article" date="2020" name="Microorganisms">
        <title>Reliable Identification of Environmental Pseudomonas Isolates Using the rpoD Gene.</title>
        <authorList>
            <consortium name="The Broad Institute Genome Sequencing Platform"/>
            <person name="Girard L."/>
            <person name="Lood C."/>
            <person name="Rokni-Zadeh H."/>
            <person name="van Noort V."/>
            <person name="Lavigne R."/>
            <person name="De Mot R."/>
        </authorList>
    </citation>
    <scope>NUCLEOTIDE SEQUENCE</scope>
    <source>
        <strain evidence="1 3">RW4S2</strain>
    </source>
</reference>
<name>A0A923GMB0_9PSED</name>
<dbReference type="InterPro" id="IPR023138">
    <property type="entry name" value="NMB0513-like_sf"/>
</dbReference>
<dbReference type="EMBL" id="JABWRP010000017">
    <property type="protein sequence ID" value="MBC3472673.1"/>
    <property type="molecule type" value="Genomic_DNA"/>
</dbReference>
<proteinExistence type="predicted"/>
<dbReference type="SUPFAM" id="SSF160472">
    <property type="entry name" value="NMB0513-like"/>
    <property type="match status" value="1"/>
</dbReference>
<reference evidence="1" key="2">
    <citation type="submission" date="2020-07" db="EMBL/GenBank/DDBJ databases">
        <authorList>
            <person name="Lood C."/>
            <person name="Girard L."/>
        </authorList>
    </citation>
    <scope>NUCLEOTIDE SEQUENCE</scope>
    <source>
        <strain evidence="1">RW4S2</strain>
    </source>
</reference>
<evidence type="ECO:0000313" key="2">
    <source>
        <dbReference type="EMBL" id="MBV4542852.1"/>
    </source>
</evidence>
<dbReference type="AlphaFoldDB" id="A0A923GMB0"/>
<comment type="caution">
    <text evidence="1">The sequence shown here is derived from an EMBL/GenBank/DDBJ whole genome shotgun (WGS) entry which is preliminary data.</text>
</comment>
<protein>
    <submittedName>
        <fullName evidence="1">DUF596 domain-containing protein</fullName>
    </submittedName>
</protein>
<dbReference type="Gene3D" id="1.10.3510.10">
    <property type="entry name" value="NMB0513-like"/>
    <property type="match status" value="1"/>
</dbReference>
<gene>
    <name evidence="2" type="ORF">HU738_017535</name>
    <name evidence="1" type="ORF">HU738_19125</name>
</gene>
<organism evidence="1">
    <name type="scientific">Pseudomonas vlassakiae</name>
    <dbReference type="NCBI Taxonomy" id="485888"/>
    <lineage>
        <taxon>Bacteria</taxon>
        <taxon>Pseudomonadati</taxon>
        <taxon>Pseudomonadota</taxon>
        <taxon>Gammaproteobacteria</taxon>
        <taxon>Pseudomonadales</taxon>
        <taxon>Pseudomonadaceae</taxon>
        <taxon>Pseudomonas</taxon>
    </lineage>
</organism>
<dbReference type="EMBL" id="JABWRP020000013">
    <property type="protein sequence ID" value="MBV4542852.1"/>
    <property type="molecule type" value="Genomic_DNA"/>
</dbReference>
<evidence type="ECO:0000313" key="1">
    <source>
        <dbReference type="EMBL" id="MBC3472673.1"/>
    </source>
</evidence>
<dbReference type="Proteomes" id="UP000628137">
    <property type="component" value="Unassembled WGS sequence"/>
</dbReference>
<sequence>MISCSRDSEEFKEIVGRSEGFAVDALWLNVCDIYSHANYEDQKRIFLQVLRYLLLDSRVYLAAKKPLTGTLEEQIAEFESAWPAEEDIHDDIFWATKAGECWVPGGLVWVYEDGHEVPT</sequence>
<reference evidence="2" key="3">
    <citation type="submission" date="2021-06" db="EMBL/GenBank/DDBJ databases">
        <title>Updating the genus Pseudomonas: Description of 43 new species and partition of the Pseudomonas putida group.</title>
        <authorList>
            <person name="Girard L."/>
            <person name="Lood C."/>
            <person name="Vandamme P."/>
            <person name="Rokni-Zadeh H."/>
            <person name="Van Noort V."/>
            <person name="Hofte M."/>
            <person name="Lavigne R."/>
            <person name="De Mot R."/>
        </authorList>
    </citation>
    <scope>NUCLEOTIDE SEQUENCE</scope>
    <source>
        <strain evidence="2">RW4S2</strain>
    </source>
</reference>
<dbReference type="RefSeq" id="WP_176507894.1">
    <property type="nucleotide sequence ID" value="NZ_JABWRP020000013.1"/>
</dbReference>